<sequence length="58" mass="6703">MSLFGKKEEKEENEDVAQGKYNEPCSLCSKAPTDKKWGGQYFHKKCFRRMKKGAKGMI</sequence>
<accession>A0A8T5GEA5</accession>
<gene>
    <name evidence="2" type="ORF">HON47_01135</name>
</gene>
<proteinExistence type="predicted"/>
<protein>
    <submittedName>
        <fullName evidence="2">Uncharacterized protein</fullName>
    </submittedName>
</protein>
<evidence type="ECO:0000313" key="2">
    <source>
        <dbReference type="EMBL" id="MBT4870160.1"/>
    </source>
</evidence>
<reference evidence="2" key="1">
    <citation type="journal article" date="2021" name="ISME J.">
        <title>Mercury methylation by metabolically versatile and cosmopolitan marine bacteria.</title>
        <authorList>
            <person name="Lin H."/>
            <person name="Ascher D.B."/>
            <person name="Myung Y."/>
            <person name="Lamborg C.H."/>
            <person name="Hallam S.J."/>
            <person name="Gionfriddo C.M."/>
            <person name="Holt K.E."/>
            <person name="Moreau J.W."/>
        </authorList>
    </citation>
    <scope>NUCLEOTIDE SEQUENCE</scope>
    <source>
        <strain evidence="2">SI075_bin30</strain>
    </source>
</reference>
<evidence type="ECO:0000313" key="3">
    <source>
        <dbReference type="Proteomes" id="UP000722459"/>
    </source>
</evidence>
<feature type="region of interest" description="Disordered" evidence="1">
    <location>
        <begin position="1"/>
        <end position="29"/>
    </location>
</feature>
<dbReference type="AlphaFoldDB" id="A0A8T5GEA5"/>
<evidence type="ECO:0000256" key="1">
    <source>
        <dbReference type="SAM" id="MobiDB-lite"/>
    </source>
</evidence>
<dbReference type="EMBL" id="JABJNZ010000019">
    <property type="protein sequence ID" value="MBT4870160.1"/>
    <property type="molecule type" value="Genomic_DNA"/>
</dbReference>
<comment type="caution">
    <text evidence="2">The sequence shown here is derived from an EMBL/GenBank/DDBJ whole genome shotgun (WGS) entry which is preliminary data.</text>
</comment>
<feature type="compositionally biased region" description="Basic and acidic residues" evidence="1">
    <location>
        <begin position="1"/>
        <end position="10"/>
    </location>
</feature>
<organism evidence="2 3">
    <name type="scientific">Candidatus Iainarchaeum sp</name>
    <dbReference type="NCBI Taxonomy" id="3101447"/>
    <lineage>
        <taxon>Archaea</taxon>
        <taxon>Candidatus Iainarchaeota</taxon>
        <taxon>Candidatus Iainarchaeia</taxon>
        <taxon>Candidatus Iainarchaeales</taxon>
        <taxon>Candidatus Iainarchaeaceae</taxon>
        <taxon>Candidatus Iainarchaeum</taxon>
    </lineage>
</organism>
<name>A0A8T5GEA5_9ARCH</name>
<dbReference type="Proteomes" id="UP000722459">
    <property type="component" value="Unassembled WGS sequence"/>
</dbReference>